<evidence type="ECO:0000259" key="21">
    <source>
        <dbReference type="PROSITE" id="PS51982"/>
    </source>
</evidence>
<evidence type="ECO:0000256" key="14">
    <source>
        <dbReference type="ARBA" id="ARBA00023242"/>
    </source>
</evidence>
<dbReference type="Gene3D" id="1.10.260.40">
    <property type="entry name" value="lambda repressor-like DNA-binding domains"/>
    <property type="match status" value="2"/>
</dbReference>
<dbReference type="FunFam" id="1.10.260.40:FF:000003">
    <property type="entry name" value="DNA-binding protein SATB"/>
    <property type="match status" value="2"/>
</dbReference>
<dbReference type="SMART" id="SM00389">
    <property type="entry name" value="HOX"/>
    <property type="match status" value="1"/>
</dbReference>
<accession>A0A3B3SKI8</accession>
<evidence type="ECO:0000259" key="19">
    <source>
        <dbReference type="PROSITE" id="PS50071"/>
    </source>
</evidence>
<dbReference type="PROSITE" id="PS51982">
    <property type="entry name" value="CMP"/>
    <property type="match status" value="1"/>
</dbReference>
<dbReference type="Pfam" id="PF00046">
    <property type="entry name" value="Homeodomain"/>
    <property type="match status" value="1"/>
</dbReference>
<evidence type="ECO:0000256" key="2">
    <source>
        <dbReference type="ARBA" id="ARBA00008190"/>
    </source>
</evidence>
<dbReference type="CDD" id="cd00086">
    <property type="entry name" value="homeodomain"/>
    <property type="match status" value="1"/>
</dbReference>
<keyword evidence="7" id="KW-0677">Repeat</keyword>
<dbReference type="InterPro" id="IPR032355">
    <property type="entry name" value="CUTL"/>
</dbReference>
<dbReference type="Gene3D" id="1.10.260.70">
    <property type="entry name" value="SATB, CULT domain"/>
    <property type="match status" value="1"/>
</dbReference>
<keyword evidence="24" id="KW-1185">Reference proteome</keyword>
<dbReference type="GeneTree" id="ENSGT00390000008096"/>
<dbReference type="Proteomes" id="UP000261540">
    <property type="component" value="Unplaced"/>
</dbReference>
<feature type="compositionally biased region" description="Polar residues" evidence="18">
    <location>
        <begin position="38"/>
        <end position="48"/>
    </location>
</feature>
<dbReference type="InterPro" id="IPR032392">
    <property type="entry name" value="ULD"/>
</dbReference>
<dbReference type="PROSITE" id="PS51983">
    <property type="entry name" value="CUTL"/>
    <property type="match status" value="1"/>
</dbReference>
<evidence type="ECO:0000256" key="12">
    <source>
        <dbReference type="ARBA" id="ARBA00023155"/>
    </source>
</evidence>
<dbReference type="AlphaFoldDB" id="A0A3B3SKI8"/>
<evidence type="ECO:0000256" key="5">
    <source>
        <dbReference type="ARBA" id="ARBA00022499"/>
    </source>
</evidence>
<evidence type="ECO:0000256" key="13">
    <source>
        <dbReference type="ARBA" id="ARBA00023163"/>
    </source>
</evidence>
<feature type="domain" description="CUT" evidence="20">
    <location>
        <begin position="347"/>
        <end position="434"/>
    </location>
</feature>
<evidence type="ECO:0000256" key="4">
    <source>
        <dbReference type="ARBA" id="ARBA00022491"/>
    </source>
</evidence>
<keyword evidence="6" id="KW-0597">Phosphoprotein</keyword>
<dbReference type="SUPFAM" id="SSF46689">
    <property type="entry name" value="Homeodomain-like"/>
    <property type="match status" value="1"/>
</dbReference>
<dbReference type="InterPro" id="IPR010982">
    <property type="entry name" value="Lambda_DNA-bd_dom_sf"/>
</dbReference>
<evidence type="ECO:0000256" key="6">
    <source>
        <dbReference type="ARBA" id="ARBA00022553"/>
    </source>
</evidence>
<dbReference type="PROSITE" id="PS51042">
    <property type="entry name" value="CUT"/>
    <property type="match status" value="2"/>
</dbReference>
<dbReference type="InterPro" id="IPR001356">
    <property type="entry name" value="HD"/>
</dbReference>
<feature type="region of interest" description="Disordered" evidence="18">
    <location>
        <begin position="576"/>
        <end position="610"/>
    </location>
</feature>
<evidence type="ECO:0000256" key="17">
    <source>
        <dbReference type="RuleBase" id="RU361129"/>
    </source>
</evidence>
<reference evidence="23" key="1">
    <citation type="submission" date="2025-08" db="UniProtKB">
        <authorList>
            <consortium name="Ensembl"/>
        </authorList>
    </citation>
    <scope>IDENTIFICATION</scope>
</reference>
<dbReference type="InterPro" id="IPR039673">
    <property type="entry name" value="SATB1/SATB2"/>
</dbReference>
<feature type="region of interest" description="Disordered" evidence="18">
    <location>
        <begin position="674"/>
        <end position="743"/>
    </location>
</feature>
<keyword evidence="5" id="KW-1017">Isopeptide bond</keyword>
<reference evidence="23" key="2">
    <citation type="submission" date="2025-09" db="UniProtKB">
        <authorList>
            <consortium name="Ensembl"/>
        </authorList>
    </citation>
    <scope>IDENTIFICATION</scope>
</reference>
<evidence type="ECO:0000256" key="7">
    <source>
        <dbReference type="ARBA" id="ARBA00022737"/>
    </source>
</evidence>
<feature type="region of interest" description="Disordered" evidence="18">
    <location>
        <begin position="328"/>
        <end position="355"/>
    </location>
</feature>
<evidence type="ECO:0000256" key="16">
    <source>
        <dbReference type="RuleBase" id="RU000682"/>
    </source>
</evidence>
<comment type="subcellular location">
    <subcellularLocation>
        <location evidence="1 15 16">Nucleus</location>
    </subcellularLocation>
</comment>
<evidence type="ECO:0000256" key="9">
    <source>
        <dbReference type="ARBA" id="ARBA00022853"/>
    </source>
</evidence>
<feature type="DNA-binding region" description="Homeobox" evidence="15">
    <location>
        <begin position="606"/>
        <end position="666"/>
    </location>
</feature>
<dbReference type="Ensembl" id="ENSPKIT00000011697.1">
    <property type="protein sequence ID" value="ENSPKIP00000030863.1"/>
    <property type="gene ID" value="ENSPKIG00000011532.1"/>
</dbReference>
<keyword evidence="11 15" id="KW-0238">DNA-binding</keyword>
<dbReference type="Pfam" id="PF16557">
    <property type="entry name" value="CUTL"/>
    <property type="match status" value="1"/>
</dbReference>
<dbReference type="FunFam" id="1.10.260.70:FF:000001">
    <property type="entry name" value="DNA-binding protein SATB"/>
    <property type="match status" value="1"/>
</dbReference>
<protein>
    <recommendedName>
        <fullName evidence="17">DNA-binding protein SATB</fullName>
    </recommendedName>
    <alternativeName>
        <fullName evidence="17">Special AT-rich sequence-binding protein</fullName>
    </alternativeName>
</protein>
<comment type="similarity">
    <text evidence="2 17">Belongs to the CUT homeobox family.</text>
</comment>
<dbReference type="PANTHER" id="PTHR15116:SF15">
    <property type="entry name" value="DNA-BINDING PROTEIN SATB2"/>
    <property type="match status" value="1"/>
</dbReference>
<dbReference type="PROSITE" id="PS50071">
    <property type="entry name" value="HOMEOBOX_2"/>
    <property type="match status" value="1"/>
</dbReference>
<dbReference type="InterPro" id="IPR038216">
    <property type="entry name" value="SATB_CUTL_sf"/>
</dbReference>
<evidence type="ECO:0000256" key="8">
    <source>
        <dbReference type="ARBA" id="ARBA00022843"/>
    </source>
</evidence>
<keyword evidence="8" id="KW-0832">Ubl conjugation</keyword>
<keyword evidence="3" id="KW-0160">Chromosomal rearrangement</keyword>
<keyword evidence="12 15" id="KW-0371">Homeobox</keyword>
<evidence type="ECO:0000256" key="15">
    <source>
        <dbReference type="PROSITE-ProRule" id="PRU00108"/>
    </source>
</evidence>
<dbReference type="GO" id="GO:0000981">
    <property type="term" value="F:DNA-binding transcription factor activity, RNA polymerase II-specific"/>
    <property type="evidence" value="ECO:0007669"/>
    <property type="project" value="TreeGrafter"/>
</dbReference>
<keyword evidence="4" id="KW-0678">Repressor</keyword>
<evidence type="ECO:0000259" key="22">
    <source>
        <dbReference type="PROSITE" id="PS51983"/>
    </source>
</evidence>
<dbReference type="InterPro" id="IPR009057">
    <property type="entry name" value="Homeodomain-like_sf"/>
</dbReference>
<dbReference type="GO" id="GO:0006338">
    <property type="term" value="P:chromatin remodeling"/>
    <property type="evidence" value="ECO:0007669"/>
    <property type="project" value="InterPro"/>
</dbReference>
<keyword evidence="10 17" id="KW-0805">Transcription regulation</keyword>
<keyword evidence="13 17" id="KW-0804">Transcription</keyword>
<feature type="domain" description="CUTL" evidence="22">
    <location>
        <begin position="169"/>
        <end position="242"/>
    </location>
</feature>
<dbReference type="Pfam" id="PF02376">
    <property type="entry name" value="CUT"/>
    <property type="match status" value="2"/>
</dbReference>
<evidence type="ECO:0000256" key="18">
    <source>
        <dbReference type="SAM" id="MobiDB-lite"/>
    </source>
</evidence>
<feature type="region of interest" description="Disordered" evidence="18">
    <location>
        <begin position="1"/>
        <end position="52"/>
    </location>
</feature>
<proteinExistence type="inferred from homology"/>
<feature type="domain" description="Homeobox" evidence="19">
    <location>
        <begin position="604"/>
        <end position="665"/>
    </location>
</feature>
<dbReference type="Gene3D" id="3.10.20.710">
    <property type="entry name" value="SATB, ubiquitin-like oligomerisation domain"/>
    <property type="match status" value="1"/>
</dbReference>
<keyword evidence="14 15" id="KW-0539">Nucleus</keyword>
<feature type="compositionally biased region" description="Basic and acidic residues" evidence="18">
    <location>
        <begin position="1"/>
        <end position="15"/>
    </location>
</feature>
<evidence type="ECO:0000259" key="20">
    <source>
        <dbReference type="PROSITE" id="PS51042"/>
    </source>
</evidence>
<evidence type="ECO:0000256" key="1">
    <source>
        <dbReference type="ARBA" id="ARBA00004123"/>
    </source>
</evidence>
<dbReference type="GO" id="GO:0000978">
    <property type="term" value="F:RNA polymerase II cis-regulatory region sequence-specific DNA binding"/>
    <property type="evidence" value="ECO:0007669"/>
    <property type="project" value="TreeGrafter"/>
</dbReference>
<dbReference type="PANTHER" id="PTHR15116">
    <property type="entry name" value="DNA-BINDING PROTEIN SATB FAMILY MEMBER"/>
    <property type="match status" value="1"/>
</dbReference>
<evidence type="ECO:0000256" key="10">
    <source>
        <dbReference type="ARBA" id="ARBA00023015"/>
    </source>
</evidence>
<dbReference type="SMART" id="SM01109">
    <property type="entry name" value="CUT"/>
    <property type="match status" value="2"/>
</dbReference>
<evidence type="ECO:0000256" key="11">
    <source>
        <dbReference type="ARBA" id="ARBA00023125"/>
    </source>
</evidence>
<dbReference type="CDD" id="cd11585">
    <property type="entry name" value="SATB1_N"/>
    <property type="match status" value="1"/>
</dbReference>
<keyword evidence="9" id="KW-0156">Chromatin regulator</keyword>
<feature type="domain" description="CUT" evidence="20">
    <location>
        <begin position="469"/>
        <end position="556"/>
    </location>
</feature>
<dbReference type="Pfam" id="PF16534">
    <property type="entry name" value="ULD"/>
    <property type="match status" value="1"/>
</dbReference>
<feature type="domain" description="CMP" evidence="21">
    <location>
        <begin position="57"/>
        <end position="166"/>
    </location>
</feature>
<feature type="compositionally biased region" description="Polar residues" evidence="18">
    <location>
        <begin position="578"/>
        <end position="594"/>
    </location>
</feature>
<feature type="region of interest" description="Disordered" evidence="18">
    <location>
        <begin position="443"/>
        <end position="467"/>
    </location>
</feature>
<evidence type="ECO:0000313" key="24">
    <source>
        <dbReference type="Proteomes" id="UP000261540"/>
    </source>
</evidence>
<dbReference type="InterPro" id="IPR038224">
    <property type="entry name" value="SATB_ULD_sf"/>
</dbReference>
<organism evidence="23 24">
    <name type="scientific">Paramormyrops kingsleyae</name>
    <dbReference type="NCBI Taxonomy" id="1676925"/>
    <lineage>
        <taxon>Eukaryota</taxon>
        <taxon>Metazoa</taxon>
        <taxon>Chordata</taxon>
        <taxon>Craniata</taxon>
        <taxon>Vertebrata</taxon>
        <taxon>Euteleostomi</taxon>
        <taxon>Actinopterygii</taxon>
        <taxon>Neopterygii</taxon>
        <taxon>Teleostei</taxon>
        <taxon>Osteoglossocephala</taxon>
        <taxon>Osteoglossomorpha</taxon>
        <taxon>Osteoglossiformes</taxon>
        <taxon>Mormyridae</taxon>
        <taxon>Paramormyrops</taxon>
    </lineage>
</organism>
<dbReference type="SUPFAM" id="SSF47413">
    <property type="entry name" value="lambda repressor-like DNA-binding domains"/>
    <property type="match status" value="3"/>
</dbReference>
<dbReference type="Gene3D" id="1.10.10.60">
    <property type="entry name" value="Homeodomain-like"/>
    <property type="match status" value="1"/>
</dbReference>
<sequence>MERGCESPRRWDSPEQRGGSPELSGPPPGKITRLELNGSPTGPRSSHNGAPPRPLGGLMIPVFCVVEQVDGGVSSERGVATDSEWREEHAEFVLVRRDILFSQLVETALLALGYSHTSAAQAQGIIKVGRWKPLPIRCLTDASEATVGDMLLDVYHMVTLRIQLQSFSKLEDLPSEQWNHATVRNALKELLKEMNQSSLAKECPLSQSMISSIVNSSYYANVSNSKCQEFGRWYKKYKKAKVERESLADICMLGQRPPPHLQAPAQLGSPPPLHHSPPLRAQVPLLTPGGLLSPQLSPQLVRQQLAMAHILNQQLAVSRLLAQQHPSALGPPYLGHPPSPAAARTPTKAGDPAAADVSPDIYQQVRDELKRASVSQAVFARVAFNRTQGLLSEILRKEEDPRSASQSLLVNLKAMQNFLNLPESDRDRIYQEERERSMNPQVGLPASAAIPTGGPRLPQPKPVGPSPEMPLKLETLVSISSGIYDEIQQEMKRAKVSQALFAKVAANKSQGWLCELLRWKENPTPENRTLWDNLCTIRRFLTLPQADRDLAYEEESRHQHHGEWPHTVLHPLPEPQALTRQPTQPSKDPSSISEDSVPAGAGGPKKPRLRTKISLESLGILQSFIQDVGLYPDQEAVHTLSAQLDLPKHTVVKFFQNQRYYVKHHGKLTELGDAAGDVSEYRDEELPSGSEDAESIEESNHEGERFVSETRSGPSDAKERAQILTASPGGNPPSPQDTGEHQR</sequence>
<feature type="compositionally biased region" description="Basic and acidic residues" evidence="18">
    <location>
        <begin position="698"/>
        <end position="708"/>
    </location>
</feature>
<name>A0A3B3SKI8_9TELE</name>
<evidence type="ECO:0000256" key="3">
    <source>
        <dbReference type="ARBA" id="ARBA00022447"/>
    </source>
</evidence>
<feature type="compositionally biased region" description="Pro residues" evidence="18">
    <location>
        <begin position="457"/>
        <end position="467"/>
    </location>
</feature>
<dbReference type="FunFam" id="1.10.10.60:FF:000070">
    <property type="entry name" value="DNA-binding protein SATB"/>
    <property type="match status" value="1"/>
</dbReference>
<evidence type="ECO:0000313" key="23">
    <source>
        <dbReference type="Ensembl" id="ENSPKIP00000030863.1"/>
    </source>
</evidence>
<dbReference type="GO" id="GO:0031981">
    <property type="term" value="C:nuclear lumen"/>
    <property type="evidence" value="ECO:0007669"/>
    <property type="project" value="UniProtKB-ARBA"/>
</dbReference>
<dbReference type="InterPro" id="IPR003350">
    <property type="entry name" value="CUT_dom"/>
</dbReference>